<evidence type="ECO:0000313" key="2">
    <source>
        <dbReference type="EMBL" id="TFE69544.1"/>
    </source>
</evidence>
<dbReference type="OrthoDB" id="9781003at2"/>
<evidence type="ECO:0000256" key="1">
    <source>
        <dbReference type="SAM" id="Phobius"/>
    </source>
</evidence>
<name>A0A4Y8PDD2_9BACT</name>
<keyword evidence="1" id="KW-0472">Membrane</keyword>
<reference evidence="2 3" key="1">
    <citation type="submission" date="2016-05" db="EMBL/GenBank/DDBJ databases">
        <title>Diversity and Homogeneity among Thermoacidophilic Verrucomicrobia Methanotrophs Linked with Geographical Origin.</title>
        <authorList>
            <person name="Erikstad H.-A."/>
            <person name="Smestad N.B."/>
            <person name="Ceballos R.M."/>
            <person name="Birkeland N.-K."/>
        </authorList>
    </citation>
    <scope>NUCLEOTIDE SEQUENCE [LARGE SCALE GENOMIC DNA]</scope>
    <source>
        <strain evidence="2 3">Phi</strain>
    </source>
</reference>
<dbReference type="Proteomes" id="UP000297713">
    <property type="component" value="Unassembled WGS sequence"/>
</dbReference>
<keyword evidence="1" id="KW-0812">Transmembrane</keyword>
<accession>A0A4Y8PDD2</accession>
<sequence>MNIAEIKKFLSKLNLKIILGLVLLIGGILLVVQSLFVAKRNSSPPFTVETKEGKYFSVPTFFPILKYFHYTFSKNGDFWIAHYLDEKKKESLARIYPPKPIGTETDDILCRLWEDLARVVSNHAPPNSLFIGWWDISQRLKLFTGQEVWIENYDSTVIPQKVNFLFEEIFGAPLETGKLAILAKAYNSTASEGLEMLKQALPKNRALFVCVSAEDISNLALAFGKTPYEMGFEMRIFPLSGSDIHGSIPTVMKWVNEKQSASFFLQQLPTQAILAWRADKRAQETLLGRLLPLTSSLKNPLAGVKLLYQSTWGGYIQIYKIE</sequence>
<gene>
    <name evidence="2" type="ORF">A7Q10_06730</name>
</gene>
<feature type="transmembrane region" description="Helical" evidence="1">
    <location>
        <begin position="17"/>
        <end position="38"/>
    </location>
</feature>
<proteinExistence type="predicted"/>
<keyword evidence="1" id="KW-1133">Transmembrane helix</keyword>
<protein>
    <submittedName>
        <fullName evidence="2">Hydroxylamine oxidation protein HaoB</fullName>
    </submittedName>
</protein>
<organism evidence="2 3">
    <name type="scientific">Methylacidiphilum caldifontis</name>
    <dbReference type="NCBI Taxonomy" id="2795386"/>
    <lineage>
        <taxon>Bacteria</taxon>
        <taxon>Pseudomonadati</taxon>
        <taxon>Verrucomicrobiota</taxon>
        <taxon>Methylacidiphilae</taxon>
        <taxon>Methylacidiphilales</taxon>
        <taxon>Methylacidiphilaceae</taxon>
        <taxon>Methylacidiphilum (ex Ratnadevi et al. 2023)</taxon>
    </lineage>
</organism>
<keyword evidence="3" id="KW-1185">Reference proteome</keyword>
<dbReference type="AlphaFoldDB" id="A0A4Y8PDD2"/>
<dbReference type="EMBL" id="LXQC01000124">
    <property type="protein sequence ID" value="TFE69544.1"/>
    <property type="molecule type" value="Genomic_DNA"/>
</dbReference>
<evidence type="ECO:0000313" key="3">
    <source>
        <dbReference type="Proteomes" id="UP000297713"/>
    </source>
</evidence>
<dbReference type="NCBIfam" id="TIGR04392">
    <property type="entry name" value="haoB_nitrify"/>
    <property type="match status" value="1"/>
</dbReference>
<dbReference type="InterPro" id="IPR030891">
    <property type="entry name" value="HaoB_nitrify"/>
</dbReference>
<comment type="caution">
    <text evidence="2">The sequence shown here is derived from an EMBL/GenBank/DDBJ whole genome shotgun (WGS) entry which is preliminary data.</text>
</comment>